<sequence>MSNVSDEERRRWMRVVISDSQGDNQVIIHRDNHEPFYAKIVDFSLGGLKLLCSDEEGQCTLPCPALKHGERLYIERCNVEPYCQLLSNLEVHVVWSSGDAVGCCFEIDNNCG</sequence>
<dbReference type="InterPro" id="IPR009875">
    <property type="entry name" value="PilZ_domain"/>
</dbReference>
<dbReference type="EMBL" id="CP039543">
    <property type="protein sequence ID" value="QJT10053.1"/>
    <property type="molecule type" value="Genomic_DNA"/>
</dbReference>
<keyword evidence="3" id="KW-1185">Reference proteome</keyword>
<dbReference type="Proteomes" id="UP000503251">
    <property type="component" value="Chromosome"/>
</dbReference>
<evidence type="ECO:0000313" key="3">
    <source>
        <dbReference type="Proteomes" id="UP000503251"/>
    </source>
</evidence>
<dbReference type="SUPFAM" id="SSF141371">
    <property type="entry name" value="PilZ domain-like"/>
    <property type="match status" value="1"/>
</dbReference>
<proteinExistence type="predicted"/>
<name>A0ABX6NHD6_9BACT</name>
<organism evidence="2 3">
    <name type="scientific">Oceanidesulfovibrio marinus</name>
    <dbReference type="NCBI Taxonomy" id="370038"/>
    <lineage>
        <taxon>Bacteria</taxon>
        <taxon>Pseudomonadati</taxon>
        <taxon>Thermodesulfobacteriota</taxon>
        <taxon>Desulfovibrionia</taxon>
        <taxon>Desulfovibrionales</taxon>
        <taxon>Desulfovibrionaceae</taxon>
        <taxon>Oceanidesulfovibrio</taxon>
    </lineage>
</organism>
<accession>A0ABX6NHD6</accession>
<feature type="domain" description="PilZ" evidence="1">
    <location>
        <begin position="26"/>
        <end position="106"/>
    </location>
</feature>
<evidence type="ECO:0000259" key="1">
    <source>
        <dbReference type="Pfam" id="PF07238"/>
    </source>
</evidence>
<protein>
    <submittedName>
        <fullName evidence="2">PilZ domain-containing protein</fullName>
    </submittedName>
</protein>
<reference evidence="2 3" key="1">
    <citation type="submission" date="2019-04" db="EMBL/GenBank/DDBJ databases">
        <title>Isolation and culture of sulfate reducing bacteria from the cold seep of the South China Sea.</title>
        <authorList>
            <person name="Sun C."/>
            <person name="Liu R."/>
        </authorList>
    </citation>
    <scope>NUCLEOTIDE SEQUENCE [LARGE SCALE GENOMIC DNA]</scope>
    <source>
        <strain evidence="2 3">CS1</strain>
    </source>
</reference>
<gene>
    <name evidence="2" type="ORF">E8L03_14450</name>
</gene>
<dbReference type="Pfam" id="PF07238">
    <property type="entry name" value="PilZ"/>
    <property type="match status" value="1"/>
</dbReference>
<evidence type="ECO:0000313" key="2">
    <source>
        <dbReference type="EMBL" id="QJT10053.1"/>
    </source>
</evidence>
<dbReference type="RefSeq" id="WP_144234165.1">
    <property type="nucleotide sequence ID" value="NZ_CP039543.1"/>
</dbReference>